<sequence length="259" mass="29634">MSKKGLSPEEKQARTLEFFHENVGHCNIPALERNMHDYRHRGRLAADVLAPDHQYNPAKRIASLSSKTLSRSHIFVILNSSFRRPKASSVEQTVKSLVDDGLVHVEKVGTVNLFWSFSSEASLATSRALAGLKAERDRLEEERRVLQSALEKAAADRAANEERENNLREIKVLRQDISDMRAKLKVLSNNDPQVFEEKMRVCQLYKSGAEVWTENLSMMMSYCRNEYQIDRAKFCAQFDLAEDFEEAPEKIEAVEDTKD</sequence>
<dbReference type="Pfam" id="PF18517">
    <property type="entry name" value="LZ3wCH"/>
    <property type="match status" value="1"/>
</dbReference>
<dbReference type="EMBL" id="ADAS02000201">
    <property type="protein sequence ID" value="OAV88189.1"/>
    <property type="molecule type" value="Genomic_DNA"/>
</dbReference>
<feature type="domain" description="Leucine zipper with capping helix" evidence="6">
    <location>
        <begin position="194"/>
        <end position="245"/>
    </location>
</feature>
<feature type="coiled-coil region" evidence="4">
    <location>
        <begin position="122"/>
        <end position="190"/>
    </location>
</feature>
<keyword evidence="9" id="KW-1185">Reference proteome</keyword>
<dbReference type="InterPro" id="IPR040661">
    <property type="entry name" value="LZ3wCH"/>
</dbReference>
<evidence type="ECO:0000313" key="8">
    <source>
        <dbReference type="EnsemblFungi" id="PTTG_00686-t43_1-p1"/>
    </source>
</evidence>
<reference evidence="7" key="2">
    <citation type="submission" date="2016-05" db="EMBL/GenBank/DDBJ databases">
        <title>Comparative analysis highlights variable genome content of wheat rusts and divergence of the mating loci.</title>
        <authorList>
            <person name="Cuomo C.A."/>
            <person name="Bakkeren G."/>
            <person name="Szabo L."/>
            <person name="Khalil H."/>
            <person name="Joly D."/>
            <person name="Goldberg J."/>
            <person name="Young S."/>
            <person name="Zeng Q."/>
            <person name="Fellers J."/>
        </authorList>
    </citation>
    <scope>NUCLEOTIDE SEQUENCE [LARGE SCALE GENOMIC DNA]</scope>
    <source>
        <strain evidence="7">1-1 BBBD Race 1</strain>
    </source>
</reference>
<feature type="domain" description="Mnd1 HTH" evidence="5">
    <location>
        <begin position="88"/>
        <end position="117"/>
    </location>
</feature>
<gene>
    <name evidence="7" type="ORF">PTTG_00686</name>
</gene>
<accession>A0A180G6S9</accession>
<dbReference type="OrthoDB" id="2500369at2759"/>
<reference evidence="8" key="4">
    <citation type="submission" date="2025-05" db="UniProtKB">
        <authorList>
            <consortium name="EnsemblFungi"/>
        </authorList>
    </citation>
    <scope>IDENTIFICATION</scope>
    <source>
        <strain evidence="8">isolate 1-1 / race 1 (BBBD)</strain>
    </source>
</reference>
<dbReference type="AlphaFoldDB" id="A0A180G6S9"/>
<evidence type="ECO:0000259" key="5">
    <source>
        <dbReference type="Pfam" id="PF03962"/>
    </source>
</evidence>
<reference evidence="8 9" key="3">
    <citation type="journal article" date="2017" name="G3 (Bethesda)">
        <title>Comparative analysis highlights variable genome content of wheat rusts and divergence of the mating loci.</title>
        <authorList>
            <person name="Cuomo C.A."/>
            <person name="Bakkeren G."/>
            <person name="Khalil H.B."/>
            <person name="Panwar V."/>
            <person name="Joly D."/>
            <person name="Linning R."/>
            <person name="Sakthikumar S."/>
            <person name="Song X."/>
            <person name="Adiconis X."/>
            <person name="Fan L."/>
            <person name="Goldberg J.M."/>
            <person name="Levin J.Z."/>
            <person name="Young S."/>
            <person name="Zeng Q."/>
            <person name="Anikster Y."/>
            <person name="Bruce M."/>
            <person name="Wang M."/>
            <person name="Yin C."/>
            <person name="McCallum B."/>
            <person name="Szabo L.J."/>
            <person name="Hulbert S."/>
            <person name="Chen X."/>
            <person name="Fellers J.P."/>
        </authorList>
    </citation>
    <scope>NUCLEOTIDE SEQUENCE</scope>
    <source>
        <strain evidence="8">isolate 1-1 / race 1 (BBBD)</strain>
        <strain evidence="9">Isolate 1-1 / race 1 (BBBD)</strain>
    </source>
</reference>
<dbReference type="GO" id="GO:0005634">
    <property type="term" value="C:nucleus"/>
    <property type="evidence" value="ECO:0007669"/>
    <property type="project" value="UniProtKB-SubCell"/>
</dbReference>
<name>A0A180G6S9_PUCT1</name>
<dbReference type="STRING" id="630390.A0A180G6S9"/>
<protein>
    <recommendedName>
        <fullName evidence="10">Meiotic nuclear division protein 1</fullName>
    </recommendedName>
</protein>
<evidence type="ECO:0000256" key="4">
    <source>
        <dbReference type="SAM" id="Coils"/>
    </source>
</evidence>
<evidence type="ECO:0000256" key="2">
    <source>
        <dbReference type="ARBA" id="ARBA00023054"/>
    </source>
</evidence>
<evidence type="ECO:0000256" key="3">
    <source>
        <dbReference type="ARBA" id="ARBA00023242"/>
    </source>
</evidence>
<evidence type="ECO:0000313" key="7">
    <source>
        <dbReference type="EMBL" id="OAV88189.1"/>
    </source>
</evidence>
<keyword evidence="2 4" id="KW-0175">Coiled coil</keyword>
<reference evidence="7" key="1">
    <citation type="submission" date="2009-11" db="EMBL/GenBank/DDBJ databases">
        <authorList>
            <consortium name="The Broad Institute Genome Sequencing Platform"/>
            <person name="Ward D."/>
            <person name="Feldgarden M."/>
            <person name="Earl A."/>
            <person name="Young S.K."/>
            <person name="Zeng Q."/>
            <person name="Koehrsen M."/>
            <person name="Alvarado L."/>
            <person name="Berlin A."/>
            <person name="Bochicchio J."/>
            <person name="Borenstein D."/>
            <person name="Chapman S.B."/>
            <person name="Chen Z."/>
            <person name="Engels R."/>
            <person name="Freedman E."/>
            <person name="Gellesch M."/>
            <person name="Goldberg J."/>
            <person name="Griggs A."/>
            <person name="Gujja S."/>
            <person name="Heilman E."/>
            <person name="Heiman D."/>
            <person name="Hepburn T."/>
            <person name="Howarth C."/>
            <person name="Jen D."/>
            <person name="Larson L."/>
            <person name="Lewis B."/>
            <person name="Mehta T."/>
            <person name="Park D."/>
            <person name="Pearson M."/>
            <person name="Roberts A."/>
            <person name="Saif S."/>
            <person name="Shea T."/>
            <person name="Shenoy N."/>
            <person name="Sisk P."/>
            <person name="Stolte C."/>
            <person name="Sykes S."/>
            <person name="Thomson T."/>
            <person name="Walk T."/>
            <person name="White J."/>
            <person name="Yandava C."/>
            <person name="Izard J."/>
            <person name="Baranova O.V."/>
            <person name="Blanton J.M."/>
            <person name="Tanner A.C."/>
            <person name="Dewhirst F.E."/>
            <person name="Haas B."/>
            <person name="Nusbaum C."/>
            <person name="Birren B."/>
        </authorList>
    </citation>
    <scope>NUCLEOTIDE SEQUENCE [LARGE SCALE GENOMIC DNA]</scope>
    <source>
        <strain evidence="7">1-1 BBBD Race 1</strain>
    </source>
</reference>
<dbReference type="Proteomes" id="UP000005240">
    <property type="component" value="Unassembled WGS sequence"/>
</dbReference>
<evidence type="ECO:0000259" key="6">
    <source>
        <dbReference type="Pfam" id="PF18517"/>
    </source>
</evidence>
<dbReference type="VEuPathDB" id="FungiDB:PTTG_00686"/>
<dbReference type="Pfam" id="PF03962">
    <property type="entry name" value="Mnd1"/>
    <property type="match status" value="1"/>
</dbReference>
<evidence type="ECO:0000256" key="1">
    <source>
        <dbReference type="ARBA" id="ARBA00004123"/>
    </source>
</evidence>
<keyword evidence="3" id="KW-0539">Nucleus</keyword>
<dbReference type="EnsemblFungi" id="PTTG_00686-t43_1">
    <property type="protein sequence ID" value="PTTG_00686-t43_1-p1"/>
    <property type="gene ID" value="PTTG_00686"/>
</dbReference>
<proteinExistence type="predicted"/>
<comment type="subcellular location">
    <subcellularLocation>
        <location evidence="1">Nucleus</location>
    </subcellularLocation>
</comment>
<organism evidence="7">
    <name type="scientific">Puccinia triticina (isolate 1-1 / race 1 (BBBD))</name>
    <name type="common">Brown leaf rust fungus</name>
    <dbReference type="NCBI Taxonomy" id="630390"/>
    <lineage>
        <taxon>Eukaryota</taxon>
        <taxon>Fungi</taxon>
        <taxon>Dikarya</taxon>
        <taxon>Basidiomycota</taxon>
        <taxon>Pucciniomycotina</taxon>
        <taxon>Pucciniomycetes</taxon>
        <taxon>Pucciniales</taxon>
        <taxon>Pucciniaceae</taxon>
        <taxon>Puccinia</taxon>
    </lineage>
</organism>
<evidence type="ECO:0000313" key="9">
    <source>
        <dbReference type="Proteomes" id="UP000005240"/>
    </source>
</evidence>
<evidence type="ECO:0008006" key="10">
    <source>
        <dbReference type="Google" id="ProtNLM"/>
    </source>
</evidence>
<dbReference type="InterPro" id="IPR040453">
    <property type="entry name" value="Mnd1_HTH"/>
</dbReference>